<dbReference type="Pfam" id="PF00172">
    <property type="entry name" value="Zn_clus"/>
    <property type="match status" value="1"/>
</dbReference>
<dbReference type="GO" id="GO:0008270">
    <property type="term" value="F:zinc ion binding"/>
    <property type="evidence" value="ECO:0007669"/>
    <property type="project" value="InterPro"/>
</dbReference>
<accession>A0A2H3G670</accession>
<sequence length="471" mass="53234">MVNYGRPSKDCAPCRKRKIRCDLIPTGCTQCRRANLTCHGYRDPKELVFRDETRNAMQKVMMRRPTALLPPTLQLSSTVSSRHAFLSLYIDRYSCGFHTLASLLTESSPSGLLQATVDAVSLAFMSFQLNRQDLVPLANKRYLAAIQSLGIVIRSSQLSTRTGVNQLVNDETLQSVLLLDLYEKMAYHHYQLSEFLDSSLSHIQGALSIVRSRPRTDYLNLTTQQLATRTVIALTLSYGAAGVSIPQTLQSLYHHLDSYIQNEKWTFIGLLMRLINFRADTQSGKLNFPTILAQAWDLDSQFAHAESKIPRAWWPRRVNNFSAQSFDHYYEVYPCHYTTQVFNAYRIMRLELNSIIRELQPCTSVSETIAEVTQAICAAIPQFILPGVRPENNLPFSPMQILECSGTLTSLYIAAQVSADSAMREWILRLLIYMADQGVRLAHNVAHILTSEPVMDYWAVFKMVGSCAVTA</sequence>
<dbReference type="PROSITE" id="PS50048">
    <property type="entry name" value="ZN2_CY6_FUNGAL_2"/>
    <property type="match status" value="1"/>
</dbReference>
<dbReference type="EMBL" id="MABQ02000009">
    <property type="protein sequence ID" value="PCD26195.1"/>
    <property type="molecule type" value="Genomic_DNA"/>
</dbReference>
<name>A0A2H3G670_FUSOX</name>
<evidence type="ECO:0000313" key="4">
    <source>
        <dbReference type="Proteomes" id="UP000219602"/>
    </source>
</evidence>
<dbReference type="SMART" id="SM00066">
    <property type="entry name" value="GAL4"/>
    <property type="match status" value="1"/>
</dbReference>
<dbReference type="Proteomes" id="UP000219602">
    <property type="component" value="Chromosome 11"/>
</dbReference>
<dbReference type="Gene3D" id="4.10.240.10">
    <property type="entry name" value="Zn(2)-C6 fungal-type DNA-binding domain"/>
    <property type="match status" value="1"/>
</dbReference>
<proteinExistence type="predicted"/>
<keyword evidence="1" id="KW-0539">Nucleus</keyword>
<evidence type="ECO:0000256" key="1">
    <source>
        <dbReference type="ARBA" id="ARBA00023242"/>
    </source>
</evidence>
<dbReference type="STRING" id="327505.A0A2H3G670"/>
<dbReference type="AlphaFoldDB" id="A0A2H3G670"/>
<dbReference type="PANTHER" id="PTHR38791">
    <property type="entry name" value="ZN(II)2CYS6 TRANSCRIPTION FACTOR (EUROFUNG)-RELATED-RELATED"/>
    <property type="match status" value="1"/>
</dbReference>
<dbReference type="GO" id="GO:0000981">
    <property type="term" value="F:DNA-binding transcription factor activity, RNA polymerase II-specific"/>
    <property type="evidence" value="ECO:0007669"/>
    <property type="project" value="InterPro"/>
</dbReference>
<reference evidence="3 4" key="2">
    <citation type="journal article" date="2017" name="Sci. Rep.">
        <title>A mobile pathogenicity chromosome in Fusarium oxysporum for infection of multiple cucurbit species.</title>
        <authorList>
            <person name="van Dam P."/>
            <person name="Fokkens L."/>
            <person name="Ayukawa Y."/>
            <person name="van der Gragt M."/>
            <person name="Ter Horst A."/>
            <person name="Brankovics B."/>
            <person name="Houterman P.M."/>
            <person name="Arie T."/>
            <person name="Rep M."/>
        </authorList>
    </citation>
    <scope>NUCLEOTIDE SEQUENCE [LARGE SCALE GENOMIC DNA]</scope>
    <source>
        <strain evidence="3 4">Forc016</strain>
    </source>
</reference>
<evidence type="ECO:0000259" key="2">
    <source>
        <dbReference type="PROSITE" id="PS50048"/>
    </source>
</evidence>
<dbReference type="InterPro" id="IPR036864">
    <property type="entry name" value="Zn2-C6_fun-type_DNA-bd_sf"/>
</dbReference>
<feature type="domain" description="Zn(2)-C6 fungal-type" evidence="2">
    <location>
        <begin position="10"/>
        <end position="38"/>
    </location>
</feature>
<organism evidence="3 4">
    <name type="scientific">Fusarium oxysporum f. sp. radicis-cucumerinum</name>
    <dbReference type="NCBI Taxonomy" id="327505"/>
    <lineage>
        <taxon>Eukaryota</taxon>
        <taxon>Fungi</taxon>
        <taxon>Dikarya</taxon>
        <taxon>Ascomycota</taxon>
        <taxon>Pezizomycotina</taxon>
        <taxon>Sordariomycetes</taxon>
        <taxon>Hypocreomycetidae</taxon>
        <taxon>Hypocreales</taxon>
        <taxon>Nectriaceae</taxon>
        <taxon>Fusarium</taxon>
        <taxon>Fusarium oxysporum species complex</taxon>
    </lineage>
</organism>
<dbReference type="InterPro" id="IPR053175">
    <property type="entry name" value="DHMBA_Reg_Transcription_Factor"/>
</dbReference>
<reference evidence="3 4" key="1">
    <citation type="journal article" date="2016" name="Environ. Microbiol.">
        <title>Effector profiles distinguish formae speciales of Fusarium oxysporum.</title>
        <authorList>
            <person name="van Dam P."/>
            <person name="Fokkens L."/>
            <person name="Schmidt S.M."/>
            <person name="Linmans J.H."/>
            <person name="Kistler H.C."/>
            <person name="Ma L.J."/>
            <person name="Rep M."/>
        </authorList>
    </citation>
    <scope>NUCLEOTIDE SEQUENCE [LARGE SCALE GENOMIC DNA]</scope>
    <source>
        <strain evidence="3 4">Forc016</strain>
    </source>
</reference>
<dbReference type="InterPro" id="IPR001138">
    <property type="entry name" value="Zn2Cys6_DnaBD"/>
</dbReference>
<dbReference type="CDD" id="cd00067">
    <property type="entry name" value="GAL4"/>
    <property type="match status" value="1"/>
</dbReference>
<protein>
    <recommendedName>
        <fullName evidence="2">Zn(2)-C6 fungal-type domain-containing protein</fullName>
    </recommendedName>
</protein>
<comment type="caution">
    <text evidence="3">The sequence shown here is derived from an EMBL/GenBank/DDBJ whole genome shotgun (WGS) entry which is preliminary data.</text>
</comment>
<dbReference type="PANTHER" id="PTHR38791:SF1">
    <property type="entry name" value="TRANSCRIPTION FACTOR, PUTATIVE-RELATED"/>
    <property type="match status" value="1"/>
</dbReference>
<gene>
    <name evidence="3" type="ORF">AU210_012627</name>
</gene>
<evidence type="ECO:0000313" key="3">
    <source>
        <dbReference type="EMBL" id="PCD26195.1"/>
    </source>
</evidence>
<dbReference type="SUPFAM" id="SSF57701">
    <property type="entry name" value="Zn2/Cys6 DNA-binding domain"/>
    <property type="match status" value="1"/>
</dbReference>